<reference evidence="1" key="1">
    <citation type="submission" date="2020-11" db="EMBL/GenBank/DDBJ databases">
        <title>Adaptations for nitrogen fixation in a non-lichenized fungal sporocarp promotes dispersal by wood-feeding termites.</title>
        <authorList>
            <consortium name="DOE Joint Genome Institute"/>
            <person name="Koch R.A."/>
            <person name="Yoon G."/>
            <person name="Arayal U."/>
            <person name="Lail K."/>
            <person name="Amirebrahimi M."/>
            <person name="Labutti K."/>
            <person name="Lipzen A."/>
            <person name="Riley R."/>
            <person name="Barry K."/>
            <person name="Henrissat B."/>
            <person name="Grigoriev I.V."/>
            <person name="Herr J.R."/>
            <person name="Aime M.C."/>
        </authorList>
    </citation>
    <scope>NUCLEOTIDE SEQUENCE</scope>
    <source>
        <strain evidence="1">MCA 3950</strain>
    </source>
</reference>
<evidence type="ECO:0000313" key="2">
    <source>
        <dbReference type="Proteomes" id="UP000812287"/>
    </source>
</evidence>
<organism evidence="1 2">
    <name type="scientific">Guyanagaster necrorhizus</name>
    <dbReference type="NCBI Taxonomy" id="856835"/>
    <lineage>
        <taxon>Eukaryota</taxon>
        <taxon>Fungi</taxon>
        <taxon>Dikarya</taxon>
        <taxon>Basidiomycota</taxon>
        <taxon>Agaricomycotina</taxon>
        <taxon>Agaricomycetes</taxon>
        <taxon>Agaricomycetidae</taxon>
        <taxon>Agaricales</taxon>
        <taxon>Marasmiineae</taxon>
        <taxon>Physalacriaceae</taxon>
        <taxon>Guyanagaster</taxon>
    </lineage>
</organism>
<dbReference type="AlphaFoldDB" id="A0A9P8AQH8"/>
<dbReference type="RefSeq" id="XP_043037371.1">
    <property type="nucleotide sequence ID" value="XM_043179354.1"/>
</dbReference>
<dbReference type="Proteomes" id="UP000812287">
    <property type="component" value="Unassembled WGS sequence"/>
</dbReference>
<accession>A0A9P8AQH8</accession>
<sequence>MLSRAKRLVAGILSHFHAAPRTFHAAFSLCAYAIAGKTRWPLRLHMVLNSAGRTLGYTHWHRVVNSGLRTRHGFIDRVNAQRELGYPMRILLISNSLSSNSRKALISDSTKVFRLALPCPSAPHIPVPTVGSRVFFYDSTGQLVRGVVEATSRMADGTQMVLIRRDNGGTMTLPSASVSKG</sequence>
<protein>
    <submittedName>
        <fullName evidence="1">Uncharacterized protein</fullName>
    </submittedName>
</protein>
<comment type="caution">
    <text evidence="1">The sequence shown here is derived from an EMBL/GenBank/DDBJ whole genome shotgun (WGS) entry which is preliminary data.</text>
</comment>
<dbReference type="OrthoDB" id="3237761at2759"/>
<dbReference type="GeneID" id="66101648"/>
<keyword evidence="2" id="KW-1185">Reference proteome</keyword>
<proteinExistence type="predicted"/>
<evidence type="ECO:0000313" key="1">
    <source>
        <dbReference type="EMBL" id="KAG7443871.1"/>
    </source>
</evidence>
<name>A0A9P8AQH8_9AGAR</name>
<dbReference type="EMBL" id="MU250542">
    <property type="protein sequence ID" value="KAG7443871.1"/>
    <property type="molecule type" value="Genomic_DNA"/>
</dbReference>
<gene>
    <name evidence="1" type="ORF">BT62DRAFT_1078070</name>
</gene>